<reference evidence="3" key="1">
    <citation type="submission" date="2015-08" db="EMBL/GenBank/DDBJ databases">
        <title>Fjat-14210 dsm16467.</title>
        <authorList>
            <person name="Liu B."/>
            <person name="Wang J."/>
            <person name="Zhu Y."/>
            <person name="Liu G."/>
            <person name="Chen Q."/>
            <person name="Chen Z."/>
            <person name="Lan J."/>
            <person name="Che J."/>
            <person name="Ge C."/>
            <person name="Shi H."/>
            <person name="Pan Z."/>
            <person name="Liu X."/>
        </authorList>
    </citation>
    <scope>NUCLEOTIDE SEQUENCE [LARGE SCALE GENOMIC DNA]</scope>
    <source>
        <strain evidence="3">DSM 16467</strain>
    </source>
</reference>
<accession>A0A0M0L6J3</accession>
<evidence type="ECO:0000259" key="1">
    <source>
        <dbReference type="Pfam" id="PF13443"/>
    </source>
</evidence>
<dbReference type="AlphaFoldDB" id="A0A0M0L6J3"/>
<keyword evidence="3" id="KW-1185">Reference proteome</keyword>
<feature type="domain" description="HTH cro/C1-type" evidence="1">
    <location>
        <begin position="4"/>
        <end position="58"/>
    </location>
</feature>
<proteinExistence type="predicted"/>
<dbReference type="Proteomes" id="UP000037558">
    <property type="component" value="Unassembled WGS sequence"/>
</dbReference>
<name>A0A0M0L6J3_9BACI</name>
<evidence type="ECO:0000313" key="2">
    <source>
        <dbReference type="EMBL" id="KOO46462.1"/>
    </source>
</evidence>
<gene>
    <name evidence="2" type="ORF">AMD01_11595</name>
</gene>
<sequence length="176" mass="20240">MSILDVYLQRHNKKRYDVFKTTGLSQQTLSIMSKKEVGTYSIRTIQSIAKTVGKSEGEVVDGLLQLEKENAFFEVFTTTDLLLAFENEESYILIKKAYVKEMKVHAESQLTPSERLGFELGSAGIVTIVANGIYKLANLFSKQSSEQKVIESKLRRYVIKQYNEDEILLYLREFDY</sequence>
<evidence type="ECO:0000313" key="3">
    <source>
        <dbReference type="Proteomes" id="UP000037558"/>
    </source>
</evidence>
<dbReference type="RefSeq" id="WP_053401557.1">
    <property type="nucleotide sequence ID" value="NZ_LILC01000013.1"/>
</dbReference>
<protein>
    <recommendedName>
        <fullName evidence="1">HTH cro/C1-type domain-containing protein</fullName>
    </recommendedName>
</protein>
<dbReference type="Pfam" id="PF13443">
    <property type="entry name" value="HTH_26"/>
    <property type="match status" value="1"/>
</dbReference>
<dbReference type="PATRIC" id="fig|284581.3.peg.2434"/>
<organism evidence="2 3">
    <name type="scientific">Priestia koreensis</name>
    <dbReference type="NCBI Taxonomy" id="284581"/>
    <lineage>
        <taxon>Bacteria</taxon>
        <taxon>Bacillati</taxon>
        <taxon>Bacillota</taxon>
        <taxon>Bacilli</taxon>
        <taxon>Bacillales</taxon>
        <taxon>Bacillaceae</taxon>
        <taxon>Priestia</taxon>
    </lineage>
</organism>
<dbReference type="OrthoDB" id="2937982at2"/>
<comment type="caution">
    <text evidence="2">The sequence shown here is derived from an EMBL/GenBank/DDBJ whole genome shotgun (WGS) entry which is preliminary data.</text>
</comment>
<dbReference type="InterPro" id="IPR001387">
    <property type="entry name" value="Cro/C1-type_HTH"/>
</dbReference>
<dbReference type="EMBL" id="LILC01000013">
    <property type="protein sequence ID" value="KOO46462.1"/>
    <property type="molecule type" value="Genomic_DNA"/>
</dbReference>